<dbReference type="Pfam" id="PF02229">
    <property type="entry name" value="PC4"/>
    <property type="match status" value="1"/>
</dbReference>
<keyword evidence="6" id="KW-0539">Nucleus</keyword>
<feature type="compositionally biased region" description="Basic residues" evidence="7">
    <location>
        <begin position="1"/>
        <end position="13"/>
    </location>
</feature>
<dbReference type="Proteomes" id="UP000750711">
    <property type="component" value="Unassembled WGS sequence"/>
</dbReference>
<keyword evidence="10" id="KW-1185">Reference proteome</keyword>
<dbReference type="GO" id="GO:0003677">
    <property type="term" value="F:DNA binding"/>
    <property type="evidence" value="ECO:0007669"/>
    <property type="project" value="UniProtKB-KW"/>
</dbReference>
<comment type="caution">
    <text evidence="9">The sequence shown here is derived from an EMBL/GenBank/DDBJ whole genome shotgun (WGS) entry which is preliminary data.</text>
</comment>
<feature type="compositionally biased region" description="Basic and acidic residues" evidence="7">
    <location>
        <begin position="200"/>
        <end position="212"/>
    </location>
</feature>
<feature type="compositionally biased region" description="Basic and acidic residues" evidence="7">
    <location>
        <begin position="173"/>
        <end position="189"/>
    </location>
</feature>
<dbReference type="Gene3D" id="2.30.31.10">
    <property type="entry name" value="Transcriptional Coactivator Pc4, Chain A"/>
    <property type="match status" value="1"/>
</dbReference>
<evidence type="ECO:0000256" key="5">
    <source>
        <dbReference type="ARBA" id="ARBA00023163"/>
    </source>
</evidence>
<name>A0A9P8LG00_9PEZI</name>
<evidence type="ECO:0000313" key="9">
    <source>
        <dbReference type="EMBL" id="KAH0563459.1"/>
    </source>
</evidence>
<keyword evidence="4" id="KW-0238">DNA-binding</keyword>
<organism evidence="9 10">
    <name type="scientific">Trichoglossum hirsutum</name>
    <dbReference type="NCBI Taxonomy" id="265104"/>
    <lineage>
        <taxon>Eukaryota</taxon>
        <taxon>Fungi</taxon>
        <taxon>Dikarya</taxon>
        <taxon>Ascomycota</taxon>
        <taxon>Pezizomycotina</taxon>
        <taxon>Geoglossomycetes</taxon>
        <taxon>Geoglossales</taxon>
        <taxon>Geoglossaceae</taxon>
        <taxon>Trichoglossum</taxon>
    </lineage>
</organism>
<keyword evidence="3" id="KW-0805">Transcription regulation</keyword>
<feature type="region of interest" description="Disordered" evidence="7">
    <location>
        <begin position="1"/>
        <end position="68"/>
    </location>
</feature>
<comment type="similarity">
    <text evidence="2">Belongs to the transcriptional coactivator PC4 family.</text>
</comment>
<evidence type="ECO:0000256" key="1">
    <source>
        <dbReference type="ARBA" id="ARBA00004123"/>
    </source>
</evidence>
<accession>A0A9P8LG00</accession>
<reference evidence="9" key="1">
    <citation type="submission" date="2021-03" db="EMBL/GenBank/DDBJ databases">
        <title>Comparative genomics and phylogenomic investigation of the class Geoglossomycetes provide insights into ecological specialization and systematics.</title>
        <authorList>
            <person name="Melie T."/>
            <person name="Pirro S."/>
            <person name="Miller A.N."/>
            <person name="Quandt A."/>
        </authorList>
    </citation>
    <scope>NUCLEOTIDE SEQUENCE</scope>
    <source>
        <strain evidence="9">CAQ_001_2017</strain>
    </source>
</reference>
<dbReference type="GO" id="GO:0005634">
    <property type="term" value="C:nucleus"/>
    <property type="evidence" value="ECO:0007669"/>
    <property type="project" value="UniProtKB-SubCell"/>
</dbReference>
<dbReference type="InterPro" id="IPR003173">
    <property type="entry name" value="PC4_C"/>
</dbReference>
<gene>
    <name evidence="9" type="ORF">GP486_001977</name>
</gene>
<evidence type="ECO:0000256" key="3">
    <source>
        <dbReference type="ARBA" id="ARBA00023015"/>
    </source>
</evidence>
<evidence type="ECO:0000259" key="8">
    <source>
        <dbReference type="Pfam" id="PF02229"/>
    </source>
</evidence>
<dbReference type="GO" id="GO:0003713">
    <property type="term" value="F:transcription coactivator activity"/>
    <property type="evidence" value="ECO:0007669"/>
    <property type="project" value="InterPro"/>
</dbReference>
<proteinExistence type="inferred from homology"/>
<feature type="region of interest" description="Disordered" evidence="7">
    <location>
        <begin position="126"/>
        <end position="212"/>
    </location>
</feature>
<keyword evidence="5" id="KW-0804">Transcription</keyword>
<feature type="domain" description="Transcriptional coactivator p15 (PC4) C-terminal" evidence="8">
    <location>
        <begin position="67"/>
        <end position="115"/>
    </location>
</feature>
<dbReference type="AlphaFoldDB" id="A0A9P8LG00"/>
<evidence type="ECO:0000313" key="10">
    <source>
        <dbReference type="Proteomes" id="UP000750711"/>
    </source>
</evidence>
<feature type="compositionally biased region" description="Acidic residues" evidence="7">
    <location>
        <begin position="146"/>
        <end position="158"/>
    </location>
</feature>
<evidence type="ECO:0000256" key="7">
    <source>
        <dbReference type="SAM" id="MobiDB-lite"/>
    </source>
</evidence>
<dbReference type="GO" id="GO:0060261">
    <property type="term" value="P:positive regulation of transcription initiation by RNA polymerase II"/>
    <property type="evidence" value="ECO:0007669"/>
    <property type="project" value="InterPro"/>
</dbReference>
<dbReference type="EMBL" id="JAGHQM010000200">
    <property type="protein sequence ID" value="KAH0563459.1"/>
    <property type="molecule type" value="Genomic_DNA"/>
</dbReference>
<dbReference type="SUPFAM" id="SSF54447">
    <property type="entry name" value="ssDNA-binding transcriptional regulator domain"/>
    <property type="match status" value="1"/>
</dbReference>
<dbReference type="InterPro" id="IPR009044">
    <property type="entry name" value="ssDNA-bd_transcriptional_reg"/>
</dbReference>
<sequence length="212" mass="23711">MRTQHKSRKRSAPKARGNDYDSNDGFVVDSDAGDDTPLAKRAKTAREGKGESTNIRQRNKPAKTEAISNSRRVTISEFKGKRMVNIREYYEKDGKHLPGKKGISMPIDQYSKFMAIVPEVETALKAKGEEVVRPIFDSGGGSNAGDVDDDEDDDEEEPNNDRARKKARSKIANGDKKNGVKKDMRKKNFEATSEEEEDEVGVRENSRTDEGE</sequence>
<dbReference type="PANTHER" id="PTHR13215">
    <property type="entry name" value="RNA POLYMERASE II TRANSCRIPTIONAL COACTIVATOR"/>
    <property type="match status" value="1"/>
</dbReference>
<evidence type="ECO:0000256" key="2">
    <source>
        <dbReference type="ARBA" id="ARBA00009001"/>
    </source>
</evidence>
<evidence type="ECO:0000256" key="4">
    <source>
        <dbReference type="ARBA" id="ARBA00023125"/>
    </source>
</evidence>
<dbReference type="InterPro" id="IPR045125">
    <property type="entry name" value="Sub1/Tcp4-like"/>
</dbReference>
<comment type="subcellular location">
    <subcellularLocation>
        <location evidence="1">Nucleus</location>
    </subcellularLocation>
</comment>
<protein>
    <recommendedName>
        <fullName evidence="8">Transcriptional coactivator p15 (PC4) C-terminal domain-containing protein</fullName>
    </recommendedName>
</protein>
<evidence type="ECO:0000256" key="6">
    <source>
        <dbReference type="ARBA" id="ARBA00023242"/>
    </source>
</evidence>